<proteinExistence type="predicted"/>
<evidence type="ECO:0000313" key="1">
    <source>
        <dbReference type="EMBL" id="KRM18885.1"/>
    </source>
</evidence>
<dbReference type="Gene3D" id="3.60.15.10">
    <property type="entry name" value="Ribonuclease Z/Hydroxyacylglutathione hydrolase-like"/>
    <property type="match status" value="1"/>
</dbReference>
<dbReference type="PATRIC" id="fig|1423755.3.peg.724"/>
<dbReference type="eggNOG" id="ENOG5030KZT">
    <property type="taxonomic scope" value="Bacteria"/>
</dbReference>
<dbReference type="Gene3D" id="3.40.50.10710">
    <property type="entry name" value="Metallo-hydrolase/oxidoreductase"/>
    <property type="match status" value="1"/>
</dbReference>
<dbReference type="Proteomes" id="UP000051054">
    <property type="component" value="Unassembled WGS sequence"/>
</dbReference>
<evidence type="ECO:0000313" key="2">
    <source>
        <dbReference type="Proteomes" id="UP000051054"/>
    </source>
</evidence>
<organism evidence="1 2">
    <name type="scientific">Ligilactobacillus hayakitensis DSM 18933 = JCM 14209</name>
    <dbReference type="NCBI Taxonomy" id="1423755"/>
    <lineage>
        <taxon>Bacteria</taxon>
        <taxon>Bacillati</taxon>
        <taxon>Bacillota</taxon>
        <taxon>Bacilli</taxon>
        <taxon>Lactobacillales</taxon>
        <taxon>Lactobacillaceae</taxon>
        <taxon>Ligilactobacillus</taxon>
    </lineage>
</organism>
<protein>
    <submittedName>
        <fullName evidence="1">Uncharacterized protein</fullName>
    </submittedName>
</protein>
<reference evidence="1 2" key="1">
    <citation type="journal article" date="2015" name="Genome Announc.">
        <title>Expanding the biotechnology potential of lactobacilli through comparative genomics of 213 strains and associated genera.</title>
        <authorList>
            <person name="Sun Z."/>
            <person name="Harris H.M."/>
            <person name="McCann A."/>
            <person name="Guo C."/>
            <person name="Argimon S."/>
            <person name="Zhang W."/>
            <person name="Yang X."/>
            <person name="Jeffery I.B."/>
            <person name="Cooney J.C."/>
            <person name="Kagawa T.F."/>
            <person name="Liu W."/>
            <person name="Song Y."/>
            <person name="Salvetti E."/>
            <person name="Wrobel A."/>
            <person name="Rasinkangas P."/>
            <person name="Parkhill J."/>
            <person name="Rea M.C."/>
            <person name="O'Sullivan O."/>
            <person name="Ritari J."/>
            <person name="Douillard F.P."/>
            <person name="Paul Ross R."/>
            <person name="Yang R."/>
            <person name="Briner A.E."/>
            <person name="Felis G.E."/>
            <person name="de Vos W.M."/>
            <person name="Barrangou R."/>
            <person name="Klaenhammer T.R."/>
            <person name="Caufield P.W."/>
            <person name="Cui Y."/>
            <person name="Zhang H."/>
            <person name="O'Toole P.W."/>
        </authorList>
    </citation>
    <scope>NUCLEOTIDE SEQUENCE [LARGE SCALE GENOMIC DNA]</scope>
    <source>
        <strain evidence="1 2">DSM 18933</strain>
    </source>
</reference>
<dbReference type="AlphaFoldDB" id="A0A0R1WN78"/>
<comment type="caution">
    <text evidence="1">The sequence shown here is derived from an EMBL/GenBank/DDBJ whole genome shotgun (WGS) entry which is preliminary data.</text>
</comment>
<sequence length="284" mass="33107">MKFENNMLTLTDANIYIDDYNENSSTDFIIITRLTKKTLRLLTNESHPLIYMSQDLLTLLQRLTHEEFLKLNLNNIKVLPYTYKVEISKHVSITAFNNDDDLFGSIALLIEDNENKIGYVSKFNTIGIHKKRIKTWKKIFNTNSLNTLIIGHKESSKNFLSKNGAIKNFEKDLLKKSNVTLNLTFFDPEQLIRFDSIAKKNHYQILWPEKYLNLINYFKSLNFEDSITIEQNTPSIHIIDEVQPSIDSALSMLNDLEQNYHSCTEPEFKEILNYINAKTNIIIS</sequence>
<accession>A0A0R1WN78</accession>
<gene>
    <name evidence="1" type="ORF">FC40_GL000671</name>
</gene>
<dbReference type="InterPro" id="IPR036866">
    <property type="entry name" value="RibonucZ/Hydroxyglut_hydro"/>
</dbReference>
<dbReference type="OrthoDB" id="2327207at2"/>
<dbReference type="InterPro" id="IPR042173">
    <property type="entry name" value="RNase_J_2"/>
</dbReference>
<name>A0A0R1WN78_9LACO</name>
<dbReference type="RefSeq" id="WP_025021921.1">
    <property type="nucleotide sequence ID" value="NZ_AZGD01000090.1"/>
</dbReference>
<dbReference type="STRING" id="1423755.FC40_GL000671"/>
<keyword evidence="2" id="KW-1185">Reference proteome</keyword>
<dbReference type="EMBL" id="AZGD01000090">
    <property type="protein sequence ID" value="KRM18885.1"/>
    <property type="molecule type" value="Genomic_DNA"/>
</dbReference>